<dbReference type="PANTHER" id="PTHR43158">
    <property type="entry name" value="SKFA PEPTIDE EXPORT ATP-BINDING PROTEIN SKFE"/>
    <property type="match status" value="1"/>
</dbReference>
<dbReference type="Gene3D" id="3.40.50.300">
    <property type="entry name" value="P-loop containing nucleotide triphosphate hydrolases"/>
    <property type="match status" value="1"/>
</dbReference>
<reference evidence="4 5" key="1">
    <citation type="submission" date="2018-08" db="EMBL/GenBank/DDBJ databases">
        <title>The metabolism and importance of syntrophic acetate oxidation coupled to methane or sulfide production in haloalkaline environments.</title>
        <authorList>
            <person name="Timmers P.H.A."/>
            <person name="Vavourakis C.D."/>
            <person name="Sorokin D.Y."/>
            <person name="Sinninghe Damste J.S."/>
            <person name="Muyzer G."/>
            <person name="Stams A.J.M."/>
            <person name="Plugge C.M."/>
        </authorList>
    </citation>
    <scope>NUCLEOTIDE SEQUENCE [LARGE SCALE GENOMIC DNA]</scope>
    <source>
        <strain evidence="4">MSAO_Arc3</strain>
    </source>
</reference>
<dbReference type="PANTHER" id="PTHR43158:SF2">
    <property type="entry name" value="SKFA PEPTIDE EXPORT ATP-BINDING PROTEIN SKFE"/>
    <property type="match status" value="1"/>
</dbReference>
<dbReference type="PROSITE" id="PS00211">
    <property type="entry name" value="ABC_TRANSPORTER_1"/>
    <property type="match status" value="1"/>
</dbReference>
<dbReference type="Pfam" id="PF00005">
    <property type="entry name" value="ABC_tran"/>
    <property type="match status" value="1"/>
</dbReference>
<dbReference type="PROSITE" id="PS50893">
    <property type="entry name" value="ABC_TRANSPORTER_2"/>
    <property type="match status" value="1"/>
</dbReference>
<dbReference type="Proteomes" id="UP000284763">
    <property type="component" value="Unassembled WGS sequence"/>
</dbReference>
<name>A0A3R7XTS8_9EURY</name>
<evidence type="ECO:0000313" key="5">
    <source>
        <dbReference type="Proteomes" id="UP000284763"/>
    </source>
</evidence>
<protein>
    <submittedName>
        <fullName evidence="4">ATP-binding cassette domain-containing protein</fullName>
    </submittedName>
</protein>
<comment type="caution">
    <text evidence="4">The sequence shown here is derived from an EMBL/GenBank/DDBJ whole genome shotgun (WGS) entry which is preliminary data.</text>
</comment>
<dbReference type="InterPro" id="IPR003439">
    <property type="entry name" value="ABC_transporter-like_ATP-bd"/>
</dbReference>
<dbReference type="SMART" id="SM00382">
    <property type="entry name" value="AAA"/>
    <property type="match status" value="1"/>
</dbReference>
<dbReference type="AlphaFoldDB" id="A0A3R7XTS8"/>
<dbReference type="RefSeq" id="WP_259133335.1">
    <property type="nucleotide sequence ID" value="NZ_JANUCS010000002.1"/>
</dbReference>
<evidence type="ECO:0000256" key="2">
    <source>
        <dbReference type="ARBA" id="ARBA00022840"/>
    </source>
</evidence>
<evidence type="ECO:0000259" key="3">
    <source>
        <dbReference type="PROSITE" id="PS50893"/>
    </source>
</evidence>
<sequence>MTTVLVEYKDVTVSFNNEDIVKKFNLKLKKGEKVLFKGKSGTGKSTLLKLLMGFTFPSLGSINFRGKSLNCDNIWEVRKNVCYISQHSDVWEGPVIDIFKEIFSYNNNAQDLDYSKIDSLMNYFNLDKNKLYQEYDSLSGGEKQRICIILAILLPREIYLLDEITSSLDNEMKSKVINYFLEQNDLTLIIASHDSQWESNNIKVIPIGE</sequence>
<dbReference type="SUPFAM" id="SSF52540">
    <property type="entry name" value="P-loop containing nucleoside triphosphate hydrolases"/>
    <property type="match status" value="1"/>
</dbReference>
<dbReference type="InterPro" id="IPR003593">
    <property type="entry name" value="AAA+_ATPase"/>
</dbReference>
<dbReference type="EMBL" id="QZAB01000377">
    <property type="protein sequence ID" value="RQD83855.1"/>
    <property type="molecule type" value="Genomic_DNA"/>
</dbReference>
<proteinExistence type="predicted"/>
<gene>
    <name evidence="4" type="ORF">D5R95_06005</name>
</gene>
<keyword evidence="1" id="KW-0547">Nucleotide-binding</keyword>
<keyword evidence="2 4" id="KW-0067">ATP-binding</keyword>
<accession>A0A3R7XTS8</accession>
<dbReference type="InterPro" id="IPR027417">
    <property type="entry name" value="P-loop_NTPase"/>
</dbReference>
<organism evidence="4 5">
    <name type="scientific">Methanosalsum natronophilum</name>
    <dbReference type="NCBI Taxonomy" id="768733"/>
    <lineage>
        <taxon>Archaea</taxon>
        <taxon>Methanobacteriati</taxon>
        <taxon>Methanobacteriota</taxon>
        <taxon>Stenosarchaea group</taxon>
        <taxon>Methanomicrobia</taxon>
        <taxon>Methanosarcinales</taxon>
        <taxon>Methanosarcinaceae</taxon>
        <taxon>Methanosalsum</taxon>
    </lineage>
</organism>
<evidence type="ECO:0000313" key="4">
    <source>
        <dbReference type="EMBL" id="RQD83855.1"/>
    </source>
</evidence>
<dbReference type="InterPro" id="IPR017871">
    <property type="entry name" value="ABC_transporter-like_CS"/>
</dbReference>
<dbReference type="GO" id="GO:0005524">
    <property type="term" value="F:ATP binding"/>
    <property type="evidence" value="ECO:0007669"/>
    <property type="project" value="UniProtKB-KW"/>
</dbReference>
<evidence type="ECO:0000256" key="1">
    <source>
        <dbReference type="ARBA" id="ARBA00022741"/>
    </source>
</evidence>
<feature type="domain" description="ABC transporter" evidence="3">
    <location>
        <begin position="6"/>
        <end position="207"/>
    </location>
</feature>
<dbReference type="GO" id="GO:0016887">
    <property type="term" value="F:ATP hydrolysis activity"/>
    <property type="evidence" value="ECO:0007669"/>
    <property type="project" value="InterPro"/>
</dbReference>